<comment type="caution">
    <text evidence="1">The sequence shown here is derived from an EMBL/GenBank/DDBJ whole genome shotgun (WGS) entry which is preliminary data.</text>
</comment>
<proteinExistence type="predicted"/>
<reference evidence="1 2" key="1">
    <citation type="submission" date="2017-03" db="EMBL/GenBank/DDBJ databases">
        <title>Draft genome sequence of Streptomyces scabrisporus NF3, endophyte isolated from Amphipterygium adstringens.</title>
        <authorList>
            <person name="Vazquez M."/>
            <person name="Ceapa C.D."/>
            <person name="Rodriguez Luna D."/>
            <person name="Sanchez Esquivel S."/>
        </authorList>
    </citation>
    <scope>NUCLEOTIDE SEQUENCE [LARGE SCALE GENOMIC DNA]</scope>
    <source>
        <strain evidence="1 2">NF3</strain>
    </source>
</reference>
<dbReference type="AlphaFoldDB" id="A0A1T3P6M1"/>
<evidence type="ECO:0000313" key="1">
    <source>
        <dbReference type="EMBL" id="OPC84693.1"/>
    </source>
</evidence>
<protein>
    <submittedName>
        <fullName evidence="1">Uncharacterized protein</fullName>
    </submittedName>
</protein>
<sequence>MARWWDGDMVGFYRLAMGTAEYRHLSDELGCFRAIRECGRMRRVVENLIRYNDIIDVISDYTSREAFNEIHVALSAKGSASVIGYADALAAVTDRVIDCDCREDGHQEAAEMGMGACLWYLIVPRYRGRAQIDCLSRTPRDDVRTSFDWLPCGERLTAVSATALTAGNTLHSPEWEPLWFRETQGNRNRDADSRTAVEDLARRTARRIRLPCEGGIDPVIETLQAEAKKVLEGCESLSDKARLRALSEKWCGLFDIGVLDPDGKPLHSRGSQEELRSLIPRIWNHVVVGSEGPATSDTDEGLFIDVDRTITRTYLESPEVALTLRRAFLGVTTSAVELSGLNPYGRLVDGVARFRQHHE</sequence>
<dbReference type="EMBL" id="MWQN01000001">
    <property type="protein sequence ID" value="OPC84693.1"/>
    <property type="molecule type" value="Genomic_DNA"/>
</dbReference>
<evidence type="ECO:0000313" key="2">
    <source>
        <dbReference type="Proteomes" id="UP000190037"/>
    </source>
</evidence>
<dbReference type="Proteomes" id="UP000190037">
    <property type="component" value="Unassembled WGS sequence"/>
</dbReference>
<organism evidence="1 2">
    <name type="scientific">Embleya scabrispora</name>
    <dbReference type="NCBI Taxonomy" id="159449"/>
    <lineage>
        <taxon>Bacteria</taxon>
        <taxon>Bacillati</taxon>
        <taxon>Actinomycetota</taxon>
        <taxon>Actinomycetes</taxon>
        <taxon>Kitasatosporales</taxon>
        <taxon>Streptomycetaceae</taxon>
        <taxon>Embleya</taxon>
    </lineage>
</organism>
<keyword evidence="2" id="KW-1185">Reference proteome</keyword>
<gene>
    <name evidence="1" type="ORF">B4N89_30600</name>
</gene>
<name>A0A1T3P6M1_9ACTN</name>
<accession>A0A1T3P6M1</accession>